<dbReference type="InterPro" id="IPR027417">
    <property type="entry name" value="P-loop_NTPase"/>
</dbReference>
<dbReference type="Pfam" id="PF13424">
    <property type="entry name" value="TPR_12"/>
    <property type="match status" value="1"/>
</dbReference>
<evidence type="ECO:0000313" key="3">
    <source>
        <dbReference type="Proteomes" id="UP001243330"/>
    </source>
</evidence>
<dbReference type="Gene3D" id="1.25.40.10">
    <property type="entry name" value="Tetratricopeptide repeat domain"/>
    <property type="match status" value="2"/>
</dbReference>
<evidence type="ECO:0000313" key="2">
    <source>
        <dbReference type="EMBL" id="KAK1846103.1"/>
    </source>
</evidence>
<dbReference type="Proteomes" id="UP001243330">
    <property type="component" value="Unassembled WGS sequence"/>
</dbReference>
<name>A0AAD9ADG5_9PEZI</name>
<dbReference type="Pfam" id="PF25000">
    <property type="entry name" value="DUF7779"/>
    <property type="match status" value="1"/>
</dbReference>
<dbReference type="EMBL" id="JAQOWY010000248">
    <property type="protein sequence ID" value="KAK1846103.1"/>
    <property type="molecule type" value="Genomic_DNA"/>
</dbReference>
<organism evidence="2 3">
    <name type="scientific">Colletotrichum chrysophilum</name>
    <dbReference type="NCBI Taxonomy" id="1836956"/>
    <lineage>
        <taxon>Eukaryota</taxon>
        <taxon>Fungi</taxon>
        <taxon>Dikarya</taxon>
        <taxon>Ascomycota</taxon>
        <taxon>Pezizomycotina</taxon>
        <taxon>Sordariomycetes</taxon>
        <taxon>Hypocreomycetidae</taxon>
        <taxon>Glomerellales</taxon>
        <taxon>Glomerellaceae</taxon>
        <taxon>Colletotrichum</taxon>
        <taxon>Colletotrichum gloeosporioides species complex</taxon>
    </lineage>
</organism>
<sequence length="712" mass="81367">MCLKAVIEHERRFRGVFYIDASNTATADSNFVDISRLCNIQHHWESVELEEQIRITRAWLSCQKDPWILMVDNADLTGLELKKYIPTGGPGTVLITTTDEHFALCGDNFCKISSMEDVEAFNLLLRYRRPEADSGSVEMEAAKTLATRVLGGLPLAIAQAGSYIFNNHYTYTEYIEEFRDSPQVSLGADLQAEQWASRHQPIWTTFGLSLRRIQTLSDDGAAEAVELLKTLCFLHHETIHDRIFSEAWANKHGFPLISKHLPPLMRSPHRWDTPNIRAAFNILCRYSLLNPTSSAKGQYSMHSLVQTICRNSMSSEEQSQHSFYAVSLIATALAGIQTPLSWIENPSGFDLQRSMLPHIKTCVTDRALSLFQFRNGFSLETVFSMLLLFAKANSATGHHQDAKSLVERGIRVFGIYSSSERPVWIYLRLLEQLATCEAHLGRHTEALIIRQKVFTAWQSTKEEHSNTLCVAMMNVSDSLWAVGRREHALEVAQGCLSIRELSLERNDPKLHRTKRKVAEFLHGLDHRRRALIMREEVYRQAESKKICTDIEKLDFIASKAALSDSYQWDGRLLKAMELRHEVYQMRNDILGPEYPETLLAHDKLLVTKRCCTKNFREQQKLCQLWKRSVIIWTRTVGNLHPHTLEAKVNLGLQYSIVHEVNPLSMSRKMSSTFEGVISKSTIVWKTCQPICHQWQMLQAHLTRLGSTIMPSN</sequence>
<dbReference type="AlphaFoldDB" id="A0AAD9ADG5"/>
<proteinExistence type="predicted"/>
<feature type="domain" description="DUF7779" evidence="1">
    <location>
        <begin position="222"/>
        <end position="317"/>
    </location>
</feature>
<dbReference type="PANTHER" id="PTHR35205">
    <property type="entry name" value="NB-ARC AND TPR DOMAIN PROTEIN"/>
    <property type="match status" value="1"/>
</dbReference>
<keyword evidence="3" id="KW-1185">Reference proteome</keyword>
<dbReference type="InterPro" id="IPR056681">
    <property type="entry name" value="DUF7779"/>
</dbReference>
<dbReference type="InterPro" id="IPR011990">
    <property type="entry name" value="TPR-like_helical_dom_sf"/>
</dbReference>
<accession>A0AAD9ADG5</accession>
<reference evidence="2" key="1">
    <citation type="submission" date="2023-01" db="EMBL/GenBank/DDBJ databases">
        <title>Colletotrichum chrysophilum M932 genome sequence.</title>
        <authorList>
            <person name="Baroncelli R."/>
        </authorList>
    </citation>
    <scope>NUCLEOTIDE SEQUENCE</scope>
    <source>
        <strain evidence="2">M932</strain>
    </source>
</reference>
<comment type="caution">
    <text evidence="2">The sequence shown here is derived from an EMBL/GenBank/DDBJ whole genome shotgun (WGS) entry which is preliminary data.</text>
</comment>
<protein>
    <submittedName>
        <fullName evidence="2">Pfs domain-containing protein</fullName>
    </submittedName>
</protein>
<dbReference type="SUPFAM" id="SSF48452">
    <property type="entry name" value="TPR-like"/>
    <property type="match status" value="1"/>
</dbReference>
<dbReference type="SUPFAM" id="SSF52540">
    <property type="entry name" value="P-loop containing nucleoside triphosphate hydrolases"/>
    <property type="match status" value="1"/>
</dbReference>
<dbReference type="PANTHER" id="PTHR35205:SF1">
    <property type="entry name" value="ZU5 DOMAIN-CONTAINING PROTEIN"/>
    <property type="match status" value="1"/>
</dbReference>
<gene>
    <name evidence="2" type="ORF">CCHR01_11248</name>
</gene>
<evidence type="ECO:0000259" key="1">
    <source>
        <dbReference type="Pfam" id="PF25000"/>
    </source>
</evidence>
<dbReference type="Gene3D" id="3.40.50.300">
    <property type="entry name" value="P-loop containing nucleotide triphosphate hydrolases"/>
    <property type="match status" value="1"/>
</dbReference>